<dbReference type="GO" id="GO:0016020">
    <property type="term" value="C:membrane"/>
    <property type="evidence" value="ECO:0007669"/>
    <property type="project" value="InterPro"/>
</dbReference>
<sequence>MYVESSSQRLPNSKARLVSAIVPTQTAYCLQFYYHMYGPNVNALNIYKQVIKCGCKDLN</sequence>
<gene>
    <name evidence="2" type="ORF">DPMN_011707</name>
</gene>
<dbReference type="PANTHER" id="PTHR23282:SF101">
    <property type="entry name" value="MAM DOMAIN-CONTAINING PROTEIN"/>
    <property type="match status" value="1"/>
</dbReference>
<name>A0A9D4N5M2_DREPO</name>
<dbReference type="Proteomes" id="UP000828390">
    <property type="component" value="Unassembled WGS sequence"/>
</dbReference>
<feature type="domain" description="MAM" evidence="1">
    <location>
        <begin position="1"/>
        <end position="49"/>
    </location>
</feature>
<organism evidence="2 3">
    <name type="scientific">Dreissena polymorpha</name>
    <name type="common">Zebra mussel</name>
    <name type="synonym">Mytilus polymorpha</name>
    <dbReference type="NCBI Taxonomy" id="45954"/>
    <lineage>
        <taxon>Eukaryota</taxon>
        <taxon>Metazoa</taxon>
        <taxon>Spiralia</taxon>
        <taxon>Lophotrochozoa</taxon>
        <taxon>Mollusca</taxon>
        <taxon>Bivalvia</taxon>
        <taxon>Autobranchia</taxon>
        <taxon>Heteroconchia</taxon>
        <taxon>Euheterodonta</taxon>
        <taxon>Imparidentia</taxon>
        <taxon>Neoheterodontei</taxon>
        <taxon>Myida</taxon>
        <taxon>Dreissenoidea</taxon>
        <taxon>Dreissenidae</taxon>
        <taxon>Dreissena</taxon>
    </lineage>
</organism>
<dbReference type="InterPro" id="IPR013320">
    <property type="entry name" value="ConA-like_dom_sf"/>
</dbReference>
<dbReference type="PANTHER" id="PTHR23282">
    <property type="entry name" value="APICAL ENDOSOMAL GLYCOPROTEIN PRECURSOR"/>
    <property type="match status" value="1"/>
</dbReference>
<reference evidence="2" key="1">
    <citation type="journal article" date="2019" name="bioRxiv">
        <title>The Genome of the Zebra Mussel, Dreissena polymorpha: A Resource for Invasive Species Research.</title>
        <authorList>
            <person name="McCartney M.A."/>
            <person name="Auch B."/>
            <person name="Kono T."/>
            <person name="Mallez S."/>
            <person name="Zhang Y."/>
            <person name="Obille A."/>
            <person name="Becker A."/>
            <person name="Abrahante J.E."/>
            <person name="Garbe J."/>
            <person name="Badalamenti J.P."/>
            <person name="Herman A."/>
            <person name="Mangelson H."/>
            <person name="Liachko I."/>
            <person name="Sullivan S."/>
            <person name="Sone E.D."/>
            <person name="Koren S."/>
            <person name="Silverstein K.A.T."/>
            <person name="Beckman K.B."/>
            <person name="Gohl D.M."/>
        </authorList>
    </citation>
    <scope>NUCLEOTIDE SEQUENCE</scope>
    <source>
        <strain evidence="2">Duluth1</strain>
        <tissue evidence="2">Whole animal</tissue>
    </source>
</reference>
<proteinExistence type="predicted"/>
<reference evidence="2" key="2">
    <citation type="submission" date="2020-11" db="EMBL/GenBank/DDBJ databases">
        <authorList>
            <person name="McCartney M.A."/>
            <person name="Auch B."/>
            <person name="Kono T."/>
            <person name="Mallez S."/>
            <person name="Becker A."/>
            <person name="Gohl D.M."/>
            <person name="Silverstein K.A.T."/>
            <person name="Koren S."/>
            <person name="Bechman K.B."/>
            <person name="Herman A."/>
            <person name="Abrahante J.E."/>
            <person name="Garbe J."/>
        </authorList>
    </citation>
    <scope>NUCLEOTIDE SEQUENCE</scope>
    <source>
        <strain evidence="2">Duluth1</strain>
        <tissue evidence="2">Whole animal</tissue>
    </source>
</reference>
<dbReference type="SUPFAM" id="SSF49899">
    <property type="entry name" value="Concanavalin A-like lectins/glucanases"/>
    <property type="match status" value="1"/>
</dbReference>
<dbReference type="EMBL" id="JAIWYP010000001">
    <property type="protein sequence ID" value="KAH3887689.1"/>
    <property type="molecule type" value="Genomic_DNA"/>
</dbReference>
<accession>A0A9D4N5M2</accession>
<evidence type="ECO:0000313" key="2">
    <source>
        <dbReference type="EMBL" id="KAH3887689.1"/>
    </source>
</evidence>
<dbReference type="InterPro" id="IPR000998">
    <property type="entry name" value="MAM_dom"/>
</dbReference>
<protein>
    <recommendedName>
        <fullName evidence="1">MAM domain-containing protein</fullName>
    </recommendedName>
</protein>
<dbReference type="InterPro" id="IPR051560">
    <property type="entry name" value="MAM_domain-containing"/>
</dbReference>
<evidence type="ECO:0000313" key="3">
    <source>
        <dbReference type="Proteomes" id="UP000828390"/>
    </source>
</evidence>
<evidence type="ECO:0000259" key="1">
    <source>
        <dbReference type="Pfam" id="PF00629"/>
    </source>
</evidence>
<dbReference type="Pfam" id="PF00629">
    <property type="entry name" value="MAM"/>
    <property type="match status" value="1"/>
</dbReference>
<dbReference type="Gene3D" id="2.60.120.200">
    <property type="match status" value="1"/>
</dbReference>
<dbReference type="AlphaFoldDB" id="A0A9D4N5M2"/>
<comment type="caution">
    <text evidence="2">The sequence shown here is derived from an EMBL/GenBank/DDBJ whole genome shotgun (WGS) entry which is preliminary data.</text>
</comment>
<keyword evidence="3" id="KW-1185">Reference proteome</keyword>